<dbReference type="GO" id="GO:0003700">
    <property type="term" value="F:DNA-binding transcription factor activity"/>
    <property type="evidence" value="ECO:0007669"/>
    <property type="project" value="InterPro"/>
</dbReference>
<name>A0A2R5GIA1_9STRA</name>
<proteinExistence type="predicted"/>
<evidence type="ECO:0000313" key="8">
    <source>
        <dbReference type="EMBL" id="GBG30626.1"/>
    </source>
</evidence>
<dbReference type="InterPro" id="IPR036955">
    <property type="entry name" value="AP2/ERF_dom_sf"/>
</dbReference>
<dbReference type="OrthoDB" id="206537at2759"/>
<reference evidence="8 9" key="1">
    <citation type="submission" date="2017-12" db="EMBL/GenBank/DDBJ databases">
        <title>Sequencing, de novo assembly and annotation of complete genome of a new Thraustochytrid species, strain FCC1311.</title>
        <authorList>
            <person name="Sedici K."/>
            <person name="Godart F."/>
            <person name="Aiese Cigliano R."/>
            <person name="Sanseverino W."/>
            <person name="Barakat M."/>
            <person name="Ortet P."/>
            <person name="Marechal E."/>
            <person name="Cagnac O."/>
            <person name="Amato A."/>
        </authorList>
    </citation>
    <scope>NUCLEOTIDE SEQUENCE [LARGE SCALE GENOMIC DNA]</scope>
</reference>
<dbReference type="InParanoid" id="A0A2R5GIA1"/>
<comment type="caution">
    <text evidence="8">The sequence shown here is derived from an EMBL/GenBank/DDBJ whole genome shotgun (WGS) entry which is preliminary data.</text>
</comment>
<dbReference type="Gene3D" id="3.30.730.10">
    <property type="entry name" value="AP2/ERF domain"/>
    <property type="match status" value="1"/>
</dbReference>
<accession>A0A2R5GIA1</accession>
<evidence type="ECO:0000256" key="6">
    <source>
        <dbReference type="SAM" id="MobiDB-lite"/>
    </source>
</evidence>
<feature type="domain" description="AP2/ERF" evidence="7">
    <location>
        <begin position="196"/>
        <end position="252"/>
    </location>
</feature>
<dbReference type="AlphaFoldDB" id="A0A2R5GIA1"/>
<sequence>MTMEQQPQQQQQQQQQEQRRYAYTPRQHNQQHMPLQPQQPQQQDFDDALQFEFEHQMHHYEHFHTPRNDNMIKQEAPSFFATTNNQHDQEDAGRSRLLGREHSKSTTTTTTTINTKEAARRARPQTPRGPVATSLRLETLLGAELKDPYHVVVIRVQHIVKDGVLLEEIVLGGGSPTSTAGVTRAQTGPVRRLSSPYRGVSFHSCTQRWRGRIKHGSKSEHLGYFTSDLEAAAAYNVAARKIHGSGAQVNKHVEGIMSQAIEASSRVVERSRHPYASRPPQTSGLFVKSESFTSTTPSSCPSSPSSVNTTATAILGQPYPGHATRDTLHVHQVGKQDYGTEIDAPDARYEPHFLQASEQTRKSHEAASPSMSWEDCFMQLWFDGEPYAPGSGGLSDADPSFGPSTFELDASRCLKRQDYDPVSALAVDCKRIRC</sequence>
<dbReference type="GO" id="GO:0005634">
    <property type="term" value="C:nucleus"/>
    <property type="evidence" value="ECO:0007669"/>
    <property type="project" value="UniProtKB-SubCell"/>
</dbReference>
<dbReference type="SMART" id="SM00380">
    <property type="entry name" value="AP2"/>
    <property type="match status" value="1"/>
</dbReference>
<dbReference type="InterPro" id="IPR016177">
    <property type="entry name" value="DNA-bd_dom_sf"/>
</dbReference>
<keyword evidence="5" id="KW-0539">Nucleus</keyword>
<evidence type="ECO:0000256" key="1">
    <source>
        <dbReference type="ARBA" id="ARBA00004123"/>
    </source>
</evidence>
<feature type="compositionally biased region" description="Low complexity" evidence="6">
    <location>
        <begin position="27"/>
        <end position="43"/>
    </location>
</feature>
<keyword evidence="4" id="KW-0804">Transcription</keyword>
<dbReference type="InterPro" id="IPR001471">
    <property type="entry name" value="AP2/ERF_dom"/>
</dbReference>
<feature type="region of interest" description="Disordered" evidence="6">
    <location>
        <begin position="1"/>
        <end position="43"/>
    </location>
</feature>
<protein>
    <submittedName>
        <fullName evidence="8">AP2-like ethylene-responsive transcription factor AIL1</fullName>
    </submittedName>
</protein>
<evidence type="ECO:0000313" key="9">
    <source>
        <dbReference type="Proteomes" id="UP000241890"/>
    </source>
</evidence>
<gene>
    <name evidence="8" type="ORF">FCC1311_068462</name>
</gene>
<keyword evidence="3" id="KW-0238">DNA-binding</keyword>
<keyword evidence="2" id="KW-0805">Transcription regulation</keyword>
<dbReference type="SUPFAM" id="SSF54171">
    <property type="entry name" value="DNA-binding domain"/>
    <property type="match status" value="1"/>
</dbReference>
<evidence type="ECO:0000259" key="7">
    <source>
        <dbReference type="PROSITE" id="PS51032"/>
    </source>
</evidence>
<comment type="subcellular location">
    <subcellularLocation>
        <location evidence="1">Nucleus</location>
    </subcellularLocation>
</comment>
<feature type="region of interest" description="Disordered" evidence="6">
    <location>
        <begin position="101"/>
        <end position="130"/>
    </location>
</feature>
<feature type="compositionally biased region" description="Low complexity" evidence="6">
    <location>
        <begin position="1"/>
        <end position="16"/>
    </location>
</feature>
<dbReference type="PROSITE" id="PS51032">
    <property type="entry name" value="AP2_ERF"/>
    <property type="match status" value="1"/>
</dbReference>
<evidence type="ECO:0000256" key="2">
    <source>
        <dbReference type="ARBA" id="ARBA00023015"/>
    </source>
</evidence>
<keyword evidence="9" id="KW-1185">Reference proteome</keyword>
<evidence type="ECO:0000256" key="3">
    <source>
        <dbReference type="ARBA" id="ARBA00023125"/>
    </source>
</evidence>
<dbReference type="EMBL" id="BEYU01000079">
    <property type="protein sequence ID" value="GBG30626.1"/>
    <property type="molecule type" value="Genomic_DNA"/>
</dbReference>
<evidence type="ECO:0000256" key="4">
    <source>
        <dbReference type="ARBA" id="ARBA00023163"/>
    </source>
</evidence>
<evidence type="ECO:0000256" key="5">
    <source>
        <dbReference type="ARBA" id="ARBA00023242"/>
    </source>
</evidence>
<organism evidence="8 9">
    <name type="scientific">Hondaea fermentalgiana</name>
    <dbReference type="NCBI Taxonomy" id="2315210"/>
    <lineage>
        <taxon>Eukaryota</taxon>
        <taxon>Sar</taxon>
        <taxon>Stramenopiles</taxon>
        <taxon>Bigyra</taxon>
        <taxon>Labyrinthulomycetes</taxon>
        <taxon>Thraustochytrida</taxon>
        <taxon>Thraustochytriidae</taxon>
        <taxon>Hondaea</taxon>
    </lineage>
</organism>
<dbReference type="GO" id="GO:0003677">
    <property type="term" value="F:DNA binding"/>
    <property type="evidence" value="ECO:0007669"/>
    <property type="project" value="UniProtKB-KW"/>
</dbReference>
<dbReference type="Proteomes" id="UP000241890">
    <property type="component" value="Unassembled WGS sequence"/>
</dbReference>